<keyword evidence="1" id="KW-0812">Transmembrane</keyword>
<dbReference type="Proteomes" id="UP000070700">
    <property type="component" value="Unassembled WGS sequence"/>
</dbReference>
<dbReference type="GeneID" id="28823662"/>
<reference evidence="2 3" key="1">
    <citation type="submission" date="2015-10" db="EMBL/GenBank/DDBJ databases">
        <title>Full genome of DAOMC 229536 Phialocephala scopiformis, a fungal endophyte of spruce producing the potent anti-insectan compound rugulosin.</title>
        <authorList>
            <consortium name="DOE Joint Genome Institute"/>
            <person name="Walker A.K."/>
            <person name="Frasz S.L."/>
            <person name="Seifert K.A."/>
            <person name="Miller J.D."/>
            <person name="Mondo S.J."/>
            <person name="Labutti K."/>
            <person name="Lipzen A."/>
            <person name="Dockter R."/>
            <person name="Kennedy M."/>
            <person name="Grigoriev I.V."/>
            <person name="Spatafora J.W."/>
        </authorList>
    </citation>
    <scope>NUCLEOTIDE SEQUENCE [LARGE SCALE GENOMIC DNA]</scope>
    <source>
        <strain evidence="2 3">CBS 120377</strain>
    </source>
</reference>
<proteinExistence type="predicted"/>
<dbReference type="InParanoid" id="A0A194X9U7"/>
<accession>A0A194X9U7</accession>
<protein>
    <submittedName>
        <fullName evidence="2">Uncharacterized protein</fullName>
    </submittedName>
</protein>
<feature type="transmembrane region" description="Helical" evidence="1">
    <location>
        <begin position="44"/>
        <end position="64"/>
    </location>
</feature>
<sequence length="78" mass="9009">MKGKAGKWFSSLDDEVFGIMTYELEGGKEDPTSFEGEGGYEFDFWCWGFGYLFILSFITVFGIFSWRGIQKFKQCLSD</sequence>
<organism evidence="2 3">
    <name type="scientific">Mollisia scopiformis</name>
    <name type="common">Conifer needle endophyte fungus</name>
    <name type="synonym">Phialocephala scopiformis</name>
    <dbReference type="NCBI Taxonomy" id="149040"/>
    <lineage>
        <taxon>Eukaryota</taxon>
        <taxon>Fungi</taxon>
        <taxon>Dikarya</taxon>
        <taxon>Ascomycota</taxon>
        <taxon>Pezizomycotina</taxon>
        <taxon>Leotiomycetes</taxon>
        <taxon>Helotiales</taxon>
        <taxon>Mollisiaceae</taxon>
        <taxon>Mollisia</taxon>
    </lineage>
</organism>
<keyword evidence="1" id="KW-0472">Membrane</keyword>
<dbReference type="AlphaFoldDB" id="A0A194X9U7"/>
<keyword evidence="1" id="KW-1133">Transmembrane helix</keyword>
<keyword evidence="3" id="KW-1185">Reference proteome</keyword>
<name>A0A194X9U7_MOLSC</name>
<gene>
    <name evidence="2" type="ORF">LY89DRAFT_67974</name>
</gene>
<dbReference type="KEGG" id="psco:LY89DRAFT_67974"/>
<evidence type="ECO:0000313" key="2">
    <source>
        <dbReference type="EMBL" id="KUJ16936.1"/>
    </source>
</evidence>
<dbReference type="RefSeq" id="XP_018071291.1">
    <property type="nucleotide sequence ID" value="XM_018213936.1"/>
</dbReference>
<dbReference type="EMBL" id="KQ947415">
    <property type="protein sequence ID" value="KUJ16936.1"/>
    <property type="molecule type" value="Genomic_DNA"/>
</dbReference>
<evidence type="ECO:0000256" key="1">
    <source>
        <dbReference type="SAM" id="Phobius"/>
    </source>
</evidence>
<evidence type="ECO:0000313" key="3">
    <source>
        <dbReference type="Proteomes" id="UP000070700"/>
    </source>
</evidence>